<name>A0A4S8M5F7_DENBC</name>
<protein>
    <submittedName>
        <fullName evidence="1">Uncharacterized protein</fullName>
    </submittedName>
</protein>
<keyword evidence="2" id="KW-1185">Reference proteome</keyword>
<proteinExistence type="predicted"/>
<reference evidence="1 2" key="1">
    <citation type="journal article" date="2019" name="Nat. Ecol. Evol.">
        <title>Megaphylogeny resolves global patterns of mushroom evolution.</title>
        <authorList>
            <person name="Varga T."/>
            <person name="Krizsan K."/>
            <person name="Foldi C."/>
            <person name="Dima B."/>
            <person name="Sanchez-Garcia M."/>
            <person name="Sanchez-Ramirez S."/>
            <person name="Szollosi G.J."/>
            <person name="Szarkandi J.G."/>
            <person name="Papp V."/>
            <person name="Albert L."/>
            <person name="Andreopoulos W."/>
            <person name="Angelini C."/>
            <person name="Antonin V."/>
            <person name="Barry K.W."/>
            <person name="Bougher N.L."/>
            <person name="Buchanan P."/>
            <person name="Buyck B."/>
            <person name="Bense V."/>
            <person name="Catcheside P."/>
            <person name="Chovatia M."/>
            <person name="Cooper J."/>
            <person name="Damon W."/>
            <person name="Desjardin D."/>
            <person name="Finy P."/>
            <person name="Geml J."/>
            <person name="Haridas S."/>
            <person name="Hughes K."/>
            <person name="Justo A."/>
            <person name="Karasinski D."/>
            <person name="Kautmanova I."/>
            <person name="Kiss B."/>
            <person name="Kocsube S."/>
            <person name="Kotiranta H."/>
            <person name="LaButti K.M."/>
            <person name="Lechner B.E."/>
            <person name="Liimatainen K."/>
            <person name="Lipzen A."/>
            <person name="Lukacs Z."/>
            <person name="Mihaltcheva S."/>
            <person name="Morgado L.N."/>
            <person name="Niskanen T."/>
            <person name="Noordeloos M.E."/>
            <person name="Ohm R.A."/>
            <person name="Ortiz-Santana B."/>
            <person name="Ovrebo C."/>
            <person name="Racz N."/>
            <person name="Riley R."/>
            <person name="Savchenko A."/>
            <person name="Shiryaev A."/>
            <person name="Soop K."/>
            <person name="Spirin V."/>
            <person name="Szebenyi C."/>
            <person name="Tomsovsky M."/>
            <person name="Tulloss R.E."/>
            <person name="Uehling J."/>
            <person name="Grigoriev I.V."/>
            <person name="Vagvolgyi C."/>
            <person name="Papp T."/>
            <person name="Martin F.M."/>
            <person name="Miettinen O."/>
            <person name="Hibbett D.S."/>
            <person name="Nagy L.G."/>
        </authorList>
    </citation>
    <scope>NUCLEOTIDE SEQUENCE [LARGE SCALE GENOMIC DNA]</scope>
    <source>
        <strain evidence="1 2">CBS 962.96</strain>
    </source>
</reference>
<evidence type="ECO:0000313" key="2">
    <source>
        <dbReference type="Proteomes" id="UP000297245"/>
    </source>
</evidence>
<accession>A0A4S8M5F7</accession>
<dbReference type="AlphaFoldDB" id="A0A4S8M5F7"/>
<gene>
    <name evidence="1" type="ORF">K435DRAFT_64704</name>
</gene>
<sequence>MSSESTHHVFKVSIDLFNASFFGTPRNRTLTPPDPFYGIPRDRITTTAFHDSDENEGVSKCLPYTREDILDEITKWDQYTSPESICRVCRLLSIAKNLVLTISYRHAVLFPSVGQQLQANLSHNPLILSQCYPGQVDELILQPLHPRSPATEHVACPDRCSEEECRNLVRVVSSSVLDHVYPKPVRSLLFGRREPAIYEELQSLFYTLAFAFISPLCLS</sequence>
<evidence type="ECO:0000313" key="1">
    <source>
        <dbReference type="EMBL" id="THU97472.1"/>
    </source>
</evidence>
<dbReference type="Proteomes" id="UP000297245">
    <property type="component" value="Unassembled WGS sequence"/>
</dbReference>
<dbReference type="EMBL" id="ML179155">
    <property type="protein sequence ID" value="THU97472.1"/>
    <property type="molecule type" value="Genomic_DNA"/>
</dbReference>
<dbReference type="OrthoDB" id="5967843at2759"/>
<organism evidence="1 2">
    <name type="scientific">Dendrothele bispora (strain CBS 962.96)</name>
    <dbReference type="NCBI Taxonomy" id="1314807"/>
    <lineage>
        <taxon>Eukaryota</taxon>
        <taxon>Fungi</taxon>
        <taxon>Dikarya</taxon>
        <taxon>Basidiomycota</taxon>
        <taxon>Agaricomycotina</taxon>
        <taxon>Agaricomycetes</taxon>
        <taxon>Agaricomycetidae</taxon>
        <taxon>Agaricales</taxon>
        <taxon>Agaricales incertae sedis</taxon>
        <taxon>Dendrothele</taxon>
    </lineage>
</organism>